<dbReference type="SUPFAM" id="SSF53474">
    <property type="entry name" value="alpha/beta-Hydrolases"/>
    <property type="match status" value="1"/>
</dbReference>
<dbReference type="PANTHER" id="PTHR43689">
    <property type="entry name" value="HYDROLASE"/>
    <property type="match status" value="1"/>
</dbReference>
<dbReference type="InterPro" id="IPR029058">
    <property type="entry name" value="AB_hydrolase_fold"/>
</dbReference>
<dbReference type="GO" id="GO:0016787">
    <property type="term" value="F:hydrolase activity"/>
    <property type="evidence" value="ECO:0007669"/>
    <property type="project" value="UniProtKB-KW"/>
</dbReference>
<feature type="domain" description="AB hydrolase-1" evidence="1">
    <location>
        <begin position="21"/>
        <end position="229"/>
    </location>
</feature>
<evidence type="ECO:0000313" key="3">
    <source>
        <dbReference type="Proteomes" id="UP001165283"/>
    </source>
</evidence>
<evidence type="ECO:0000259" key="1">
    <source>
        <dbReference type="Pfam" id="PF12697"/>
    </source>
</evidence>
<dbReference type="Proteomes" id="UP001165283">
    <property type="component" value="Unassembled WGS sequence"/>
</dbReference>
<reference evidence="2" key="1">
    <citation type="submission" date="2021-04" db="EMBL/GenBank/DDBJ databases">
        <title>Pseudonocardia sp. nov., isolated from sandy soil of mangrove forest.</title>
        <authorList>
            <person name="Zan Z."/>
            <person name="Huang R."/>
            <person name="Liu W."/>
        </authorList>
    </citation>
    <scope>NUCLEOTIDE SEQUENCE</scope>
    <source>
        <strain evidence="2">S2-4</strain>
    </source>
</reference>
<protein>
    <submittedName>
        <fullName evidence="2">Alpha/beta fold hydrolase</fullName>
    </submittedName>
</protein>
<dbReference type="InterPro" id="IPR000073">
    <property type="entry name" value="AB_hydrolase_1"/>
</dbReference>
<name>A0ABT1A4Z8_9PSEU</name>
<keyword evidence="3" id="KW-1185">Reference proteome</keyword>
<gene>
    <name evidence="2" type="ORF">KDL28_22535</name>
</gene>
<evidence type="ECO:0000313" key="2">
    <source>
        <dbReference type="EMBL" id="MCO1657844.1"/>
    </source>
</evidence>
<dbReference type="PANTHER" id="PTHR43689:SF8">
    <property type="entry name" value="ALPHA_BETA-HYDROLASES SUPERFAMILY PROTEIN"/>
    <property type="match status" value="1"/>
</dbReference>
<dbReference type="EMBL" id="JAGSOV010000046">
    <property type="protein sequence ID" value="MCO1657844.1"/>
    <property type="molecule type" value="Genomic_DNA"/>
</dbReference>
<dbReference type="Pfam" id="PF12697">
    <property type="entry name" value="Abhydrolase_6"/>
    <property type="match status" value="1"/>
</dbReference>
<dbReference type="Gene3D" id="3.40.50.1820">
    <property type="entry name" value="alpha/beta hydrolase"/>
    <property type="match status" value="1"/>
</dbReference>
<organism evidence="2 3">
    <name type="scientific">Pseudonocardia humida</name>
    <dbReference type="NCBI Taxonomy" id="2800819"/>
    <lineage>
        <taxon>Bacteria</taxon>
        <taxon>Bacillati</taxon>
        <taxon>Actinomycetota</taxon>
        <taxon>Actinomycetes</taxon>
        <taxon>Pseudonocardiales</taxon>
        <taxon>Pseudonocardiaceae</taxon>
        <taxon>Pseudonocardia</taxon>
    </lineage>
</organism>
<dbReference type="RefSeq" id="WP_252441482.1">
    <property type="nucleotide sequence ID" value="NZ_JAGSOV010000046.1"/>
</dbReference>
<keyword evidence="2" id="KW-0378">Hydrolase</keyword>
<proteinExistence type="predicted"/>
<sequence>MIDVVGPSSVRWMGGEGVTRVVAVPGLGLSADVPARTLARLAPTASVALALPGYGEPARRDAPRAPADLAAHLLDRLERLDVPPAVLLGHSASCQVVAHAAAMAPDRVTALLLVGPTTDPRAAGWPALAGRWLRTAAHERPGQVPQLARDYTRTGAAAMGRAMDAARRDRIDRVLPALRCPVLIVRGRHDRISPADWVCHLASLASAGRARTVPAGAHMIPLTHPRLVAPLLGDLLG</sequence>
<accession>A0ABT1A4Z8</accession>
<comment type="caution">
    <text evidence="2">The sequence shown here is derived from an EMBL/GenBank/DDBJ whole genome shotgun (WGS) entry which is preliminary data.</text>
</comment>